<dbReference type="Proteomes" id="UP000694930">
    <property type="component" value="Chromosome 9"/>
</dbReference>
<evidence type="ECO:0000313" key="4">
    <source>
        <dbReference type="RefSeq" id="XP_015087339.1"/>
    </source>
</evidence>
<dbReference type="GeneID" id="107030588"/>
<reference evidence="4" key="2">
    <citation type="submission" date="2025-08" db="UniProtKB">
        <authorList>
            <consortium name="RefSeq"/>
        </authorList>
    </citation>
    <scope>IDENTIFICATION</scope>
</reference>
<dbReference type="Pfam" id="PF24560">
    <property type="entry name" value="zf-C2H2_OTU1_C"/>
    <property type="match status" value="1"/>
</dbReference>
<dbReference type="InterPro" id="IPR018997">
    <property type="entry name" value="PUB_domain"/>
</dbReference>
<dbReference type="PROSITE" id="PS00028">
    <property type="entry name" value="ZINC_FINGER_C2H2_1"/>
    <property type="match status" value="1"/>
</dbReference>
<name>A0ABM1HLM4_SOLPN</name>
<dbReference type="InterPro" id="IPR036339">
    <property type="entry name" value="PUB-like_dom_sf"/>
</dbReference>
<keyword evidence="3" id="KW-1185">Reference proteome</keyword>
<evidence type="ECO:0000259" key="2">
    <source>
        <dbReference type="PROSITE" id="PS00028"/>
    </source>
</evidence>
<dbReference type="PANTHER" id="PTHR46713:SF12">
    <property type="entry name" value="PUB DOMAIN-CONTAINING PROTEIN"/>
    <property type="match status" value="1"/>
</dbReference>
<dbReference type="Pfam" id="PF09409">
    <property type="entry name" value="PUB"/>
    <property type="match status" value="1"/>
</dbReference>
<dbReference type="PANTHER" id="PTHR46713">
    <property type="entry name" value="F13M7.16 PROTEIN"/>
    <property type="match status" value="1"/>
</dbReference>
<sequence>MAATNILLQCGDCGTLLGSAAEAQQHAQEFCHTNYYESQEAIRFIVCYTCGYKCSCETESVIHSRKSGHTEFYDRTAEVAEEAARRNRANIRQMLRVAIDRLDEADTSEAARRQQQQQQQLGLPSRPVLQEGQSSLPLAAKVEQMAECLRTIQQNSMDDAAKVMQAFNSLRMFVRNIATNPDEEKYRKIRISNTAFQARVGHLRGGIEFLEVCGFERTTGGEHLYMQRENVDFDVLYSAANVLNNAIGNA</sequence>
<dbReference type="RefSeq" id="XP_015087339.1">
    <property type="nucleotide sequence ID" value="XM_015231853.2"/>
</dbReference>
<organism evidence="3 4">
    <name type="scientific">Solanum pennellii</name>
    <name type="common">Tomato</name>
    <name type="synonym">Lycopersicon pennellii</name>
    <dbReference type="NCBI Taxonomy" id="28526"/>
    <lineage>
        <taxon>Eukaryota</taxon>
        <taxon>Viridiplantae</taxon>
        <taxon>Streptophyta</taxon>
        <taxon>Embryophyta</taxon>
        <taxon>Tracheophyta</taxon>
        <taxon>Spermatophyta</taxon>
        <taxon>Magnoliopsida</taxon>
        <taxon>eudicotyledons</taxon>
        <taxon>Gunneridae</taxon>
        <taxon>Pentapetalae</taxon>
        <taxon>asterids</taxon>
        <taxon>lamiids</taxon>
        <taxon>Solanales</taxon>
        <taxon>Solanaceae</taxon>
        <taxon>Solanoideae</taxon>
        <taxon>Solaneae</taxon>
        <taxon>Solanum</taxon>
        <taxon>Solanum subgen. Lycopersicon</taxon>
    </lineage>
</organism>
<dbReference type="InterPro" id="IPR013087">
    <property type="entry name" value="Znf_C2H2_type"/>
</dbReference>
<gene>
    <name evidence="4" type="primary">LOC107030588</name>
</gene>
<dbReference type="Gene3D" id="1.20.58.2190">
    <property type="match status" value="1"/>
</dbReference>
<protein>
    <submittedName>
        <fullName evidence="4">Uncharacterized protein LOC107030588 isoform X1</fullName>
    </submittedName>
</protein>
<proteinExistence type="predicted"/>
<reference evidence="3" key="1">
    <citation type="journal article" date="2014" name="Nat. Genet.">
        <title>The genome of the stress-tolerant wild tomato species Solanum pennellii.</title>
        <authorList>
            <person name="Bolger A."/>
            <person name="Scossa F."/>
            <person name="Bolger M.E."/>
            <person name="Lanz C."/>
            <person name="Maumus F."/>
            <person name="Tohge T."/>
            <person name="Quesneville H."/>
            <person name="Alseekh S."/>
            <person name="Sorensen I."/>
            <person name="Lichtenstein G."/>
            <person name="Fich E.A."/>
            <person name="Conte M."/>
            <person name="Keller H."/>
            <person name="Schneeberger K."/>
            <person name="Schwacke R."/>
            <person name="Ofner I."/>
            <person name="Vrebalov J."/>
            <person name="Xu Y."/>
            <person name="Osorio S."/>
            <person name="Aflitos S.A."/>
            <person name="Schijlen E."/>
            <person name="Jimenez-Gomez J.M."/>
            <person name="Ryngajllo M."/>
            <person name="Kimura S."/>
            <person name="Kumar R."/>
            <person name="Koenig D."/>
            <person name="Headland L.R."/>
            <person name="Maloof J.N."/>
            <person name="Sinha N."/>
            <person name="van Ham R.C."/>
            <person name="Lankhorst R.K."/>
            <person name="Mao L."/>
            <person name="Vogel A."/>
            <person name="Arsova B."/>
            <person name="Panstruga R."/>
            <person name="Fei Z."/>
            <person name="Rose J.K."/>
            <person name="Zamir D."/>
            <person name="Carrari F."/>
            <person name="Giovannoni J.J."/>
            <person name="Weigel D."/>
            <person name="Usadel B."/>
            <person name="Fernie A.R."/>
        </authorList>
    </citation>
    <scope>NUCLEOTIDE SEQUENCE [LARGE SCALE GENOMIC DNA]</scope>
    <source>
        <strain evidence="3">cv. LA0716</strain>
    </source>
</reference>
<dbReference type="SUPFAM" id="SSF143503">
    <property type="entry name" value="PUG domain-like"/>
    <property type="match status" value="1"/>
</dbReference>
<dbReference type="InterPro" id="IPR057766">
    <property type="entry name" value="Znf-C2H2_OTU1-like_C"/>
</dbReference>
<evidence type="ECO:0000313" key="3">
    <source>
        <dbReference type="Proteomes" id="UP000694930"/>
    </source>
</evidence>
<feature type="region of interest" description="Disordered" evidence="1">
    <location>
        <begin position="106"/>
        <end position="126"/>
    </location>
</feature>
<dbReference type="SMART" id="SM00580">
    <property type="entry name" value="PUG"/>
    <property type="match status" value="1"/>
</dbReference>
<feature type="domain" description="C2H2-type" evidence="2">
    <location>
        <begin position="10"/>
        <end position="32"/>
    </location>
</feature>
<accession>A0ABM1HLM4</accession>
<evidence type="ECO:0000256" key="1">
    <source>
        <dbReference type="SAM" id="MobiDB-lite"/>
    </source>
</evidence>